<dbReference type="AlphaFoldDB" id="A0A2I1CAV5"/>
<dbReference type="Proteomes" id="UP000234474">
    <property type="component" value="Unassembled WGS sequence"/>
</dbReference>
<reference evidence="2" key="1">
    <citation type="journal article" date="2018" name="Proc. Natl. Acad. Sci. U.S.A.">
        <title>Linking secondary metabolites to gene clusters through genome sequencing of six diverse Aspergillus species.</title>
        <authorList>
            <person name="Kaerboelling I."/>
            <person name="Vesth T.C."/>
            <person name="Frisvad J.C."/>
            <person name="Nybo J.L."/>
            <person name="Theobald S."/>
            <person name="Kuo A."/>
            <person name="Bowyer P."/>
            <person name="Matsuda Y."/>
            <person name="Mondo S."/>
            <person name="Lyhne E.K."/>
            <person name="Kogle M.E."/>
            <person name="Clum A."/>
            <person name="Lipzen A."/>
            <person name="Salamov A."/>
            <person name="Ngan C.Y."/>
            <person name="Daum C."/>
            <person name="Chiniquy J."/>
            <person name="Barry K."/>
            <person name="LaButti K."/>
            <person name="Haridas S."/>
            <person name="Simmons B.A."/>
            <person name="Magnuson J.K."/>
            <person name="Mortensen U.H."/>
            <person name="Larsen T.O."/>
            <person name="Grigoriev I.V."/>
            <person name="Baker S.E."/>
            <person name="Andersen M.R."/>
        </authorList>
    </citation>
    <scope>NUCLEOTIDE SEQUENCE [LARGE SCALE GENOMIC DNA]</scope>
    <source>
        <strain evidence="2">IBT 16806</strain>
    </source>
</reference>
<evidence type="ECO:0000313" key="2">
    <source>
        <dbReference type="Proteomes" id="UP000234474"/>
    </source>
</evidence>
<organism evidence="1 2">
    <name type="scientific">Aspergillus novofumigatus (strain IBT 16806)</name>
    <dbReference type="NCBI Taxonomy" id="1392255"/>
    <lineage>
        <taxon>Eukaryota</taxon>
        <taxon>Fungi</taxon>
        <taxon>Dikarya</taxon>
        <taxon>Ascomycota</taxon>
        <taxon>Pezizomycotina</taxon>
        <taxon>Eurotiomycetes</taxon>
        <taxon>Eurotiomycetidae</taxon>
        <taxon>Eurotiales</taxon>
        <taxon>Aspergillaceae</taxon>
        <taxon>Aspergillus</taxon>
        <taxon>Aspergillus subgen. Fumigati</taxon>
    </lineage>
</organism>
<keyword evidence="2" id="KW-1185">Reference proteome</keyword>
<sequence length="82" mass="9084">MLLRRAACVLAVASLRHHHLVLEEAMRPCSAFPGKSKSLDFLRYNMMNLLMAIASLGKESSNVLRGYCSVNTAERYSGIRGV</sequence>
<name>A0A2I1CAV5_ASPN1</name>
<comment type="caution">
    <text evidence="1">The sequence shown here is derived from an EMBL/GenBank/DDBJ whole genome shotgun (WGS) entry which is preliminary data.</text>
</comment>
<evidence type="ECO:0000313" key="1">
    <source>
        <dbReference type="EMBL" id="PKX94752.1"/>
    </source>
</evidence>
<dbReference type="EMBL" id="MSZS01000004">
    <property type="protein sequence ID" value="PKX94752.1"/>
    <property type="molecule type" value="Genomic_DNA"/>
</dbReference>
<dbReference type="VEuPathDB" id="FungiDB:P174DRAFT_442080"/>
<dbReference type="RefSeq" id="XP_024683347.1">
    <property type="nucleotide sequence ID" value="XM_024827496.1"/>
</dbReference>
<proteinExistence type="predicted"/>
<dbReference type="GeneID" id="36534821"/>
<gene>
    <name evidence="1" type="ORF">P174DRAFT_442080</name>
</gene>
<accession>A0A2I1CAV5</accession>
<protein>
    <submittedName>
        <fullName evidence="1">Uncharacterized protein</fullName>
    </submittedName>
</protein>